<protein>
    <submittedName>
        <fullName evidence="1">1173_t:CDS:1</fullName>
    </submittedName>
</protein>
<accession>A0A9N9ACA1</accession>
<dbReference type="AlphaFoldDB" id="A0A9N9ACA1"/>
<organism evidence="1 2">
    <name type="scientific">Racocetra fulgida</name>
    <dbReference type="NCBI Taxonomy" id="60492"/>
    <lineage>
        <taxon>Eukaryota</taxon>
        <taxon>Fungi</taxon>
        <taxon>Fungi incertae sedis</taxon>
        <taxon>Mucoromycota</taxon>
        <taxon>Glomeromycotina</taxon>
        <taxon>Glomeromycetes</taxon>
        <taxon>Diversisporales</taxon>
        <taxon>Gigasporaceae</taxon>
        <taxon>Racocetra</taxon>
    </lineage>
</organism>
<evidence type="ECO:0000313" key="2">
    <source>
        <dbReference type="Proteomes" id="UP000789396"/>
    </source>
</evidence>
<proteinExistence type="predicted"/>
<evidence type="ECO:0000313" key="1">
    <source>
        <dbReference type="EMBL" id="CAG8527052.1"/>
    </source>
</evidence>
<gene>
    <name evidence="1" type="ORF">RFULGI_LOCUS3619</name>
</gene>
<name>A0A9N9ACA1_9GLOM</name>
<sequence length="65" mass="7571">MSHSYKKPSISKNLKEVLSLPEEEPSLTDVEDTIQKQIEKTIKELKELETVNYKEILKAINELKK</sequence>
<reference evidence="1" key="1">
    <citation type="submission" date="2021-06" db="EMBL/GenBank/DDBJ databases">
        <authorList>
            <person name="Kallberg Y."/>
            <person name="Tangrot J."/>
            <person name="Rosling A."/>
        </authorList>
    </citation>
    <scope>NUCLEOTIDE SEQUENCE</scope>
    <source>
        <strain evidence="1">IN212</strain>
    </source>
</reference>
<keyword evidence="2" id="KW-1185">Reference proteome</keyword>
<dbReference type="EMBL" id="CAJVPZ010003230">
    <property type="protein sequence ID" value="CAG8527052.1"/>
    <property type="molecule type" value="Genomic_DNA"/>
</dbReference>
<comment type="caution">
    <text evidence="1">The sequence shown here is derived from an EMBL/GenBank/DDBJ whole genome shotgun (WGS) entry which is preliminary data.</text>
</comment>
<dbReference type="Proteomes" id="UP000789396">
    <property type="component" value="Unassembled WGS sequence"/>
</dbReference>